<evidence type="ECO:0000256" key="1">
    <source>
        <dbReference type="ARBA" id="ARBA00004167"/>
    </source>
</evidence>
<dbReference type="OrthoDB" id="2162691at2759"/>
<dbReference type="SMART" id="SM00568">
    <property type="entry name" value="GRAM"/>
    <property type="match status" value="1"/>
</dbReference>
<dbReference type="InterPro" id="IPR004182">
    <property type="entry name" value="GRAM"/>
</dbReference>
<feature type="region of interest" description="Disordered" evidence="6">
    <location>
        <begin position="1"/>
        <end position="72"/>
    </location>
</feature>
<evidence type="ECO:0000256" key="2">
    <source>
        <dbReference type="ARBA" id="ARBA00022692"/>
    </source>
</evidence>
<dbReference type="GeneID" id="115726296"/>
<keyword evidence="5" id="KW-0175">Coiled coil</keyword>
<evidence type="ECO:0000256" key="7">
    <source>
        <dbReference type="SAM" id="Phobius"/>
    </source>
</evidence>
<dbReference type="Gene3D" id="2.30.29.30">
    <property type="entry name" value="Pleckstrin-homology domain (PH domain)/Phosphotyrosine-binding domain (PTB)"/>
    <property type="match status" value="1"/>
</dbReference>
<dbReference type="PANTHER" id="PTHR47666:SF1">
    <property type="entry name" value="PROTEIN VASCULAR ASSOCIATED DEATH 1, CHLOROPLASTIC"/>
    <property type="match status" value="1"/>
</dbReference>
<feature type="compositionally biased region" description="Pro residues" evidence="6">
    <location>
        <begin position="30"/>
        <end position="39"/>
    </location>
</feature>
<name>A0A8B8MQD7_9MYRT</name>
<feature type="coiled-coil region" evidence="5">
    <location>
        <begin position="619"/>
        <end position="653"/>
    </location>
</feature>
<feature type="compositionally biased region" description="Low complexity" evidence="6">
    <location>
        <begin position="1"/>
        <end position="15"/>
    </location>
</feature>
<keyword evidence="9" id="KW-1185">Reference proteome</keyword>
<dbReference type="GO" id="GO:0043069">
    <property type="term" value="P:negative regulation of programmed cell death"/>
    <property type="evidence" value="ECO:0007669"/>
    <property type="project" value="TreeGrafter"/>
</dbReference>
<dbReference type="InterPro" id="IPR011993">
    <property type="entry name" value="PH-like_dom_sf"/>
</dbReference>
<sequence length="655" mass="73744">MAVASPSSGASSVEAMDAAPPMSPFEAAPDPSPSPPSPPATSGSNGLPDWCDPPGSSPVAQRDAEIQTAASPRSEEYRQLFRLPPEEVLVQDFNCACQENILIQGHMYLFVHYICFYSNIFGFETKKIIHFGDITSVKRAKTAGIFPNAIEIFAGGKKYFFASFLSRDEAFKLINDGWMQHGGDSRAVTEKQASMSESSFQEDGSESDSVRSSKCLDVMETSNGNFNVPIPIDTVITPNAEDDNASATVSEFQDTEEHESIPIPVCSSSASEKTWSWKVEDYDAPKIPDYQTKVAESKFPIKVEEFFNLFFSDDAVQFGDSFHRRCGDKEFKCSPWQPHDQFGHAREVSFQHPIKIYFGARSGSCQEVQKFRVYRNSHLVIETSQEINDVPYGDHFRVEGLWDVRRDGDESKQCCSLCIYVNVAFVKKTIFRGKIVQSTLEECREAYAIWVDMAHELLKERNLEKQEDRAPECNLIQNGEASLESKENIGDVAEMSTEIINASRTPKMSDSTNVQQHEASFFHGNRIDSASMLYMLKDTVAKFLSNMKRQANFPLLIAVIFAVILLMQVSIVLLLSRPQNIHIISQADYLGGLGSGAGERSPEAVAWLEKRLYHLKDEMTTVEARLERMRWEHARLKEQLRELEHINNQRRHKGT</sequence>
<evidence type="ECO:0000313" key="9">
    <source>
        <dbReference type="Proteomes" id="UP000827889"/>
    </source>
</evidence>
<evidence type="ECO:0000313" key="10">
    <source>
        <dbReference type="RefSeq" id="XP_030511962.1"/>
    </source>
</evidence>
<dbReference type="CDD" id="cd13220">
    <property type="entry name" value="PH-GRAM_GRAMDC"/>
    <property type="match status" value="1"/>
</dbReference>
<protein>
    <submittedName>
        <fullName evidence="10">Protein VASCULAR ASSOCIATED DEATH 1, chloroplastic isoform X1</fullName>
    </submittedName>
</protein>
<dbReference type="AlphaFoldDB" id="A0A8B8MQD7"/>
<dbReference type="PANTHER" id="PTHR47666">
    <property type="entry name" value="PROTEIN VASCULAR ASSOCIATED DEATH 1, CHLOROPLASTIC"/>
    <property type="match status" value="1"/>
</dbReference>
<dbReference type="Pfam" id="PF02893">
    <property type="entry name" value="GRAM"/>
    <property type="match status" value="1"/>
</dbReference>
<comment type="subcellular location">
    <subcellularLocation>
        <location evidence="1">Membrane</location>
        <topology evidence="1">Single-pass membrane protein</topology>
    </subcellularLocation>
</comment>
<feature type="compositionally biased region" description="Polar residues" evidence="6">
    <location>
        <begin position="191"/>
        <end position="202"/>
    </location>
</feature>
<dbReference type="PROSITE" id="PS51778">
    <property type="entry name" value="VAST"/>
    <property type="match status" value="1"/>
</dbReference>
<evidence type="ECO:0000256" key="5">
    <source>
        <dbReference type="SAM" id="Coils"/>
    </source>
</evidence>
<dbReference type="Pfam" id="PF16016">
    <property type="entry name" value="VASt"/>
    <property type="match status" value="1"/>
</dbReference>
<keyword evidence="3 7" id="KW-1133">Transmembrane helix</keyword>
<accession>A0A8B8MQD7</accession>
<feature type="region of interest" description="Disordered" evidence="6">
    <location>
        <begin position="185"/>
        <end position="212"/>
    </location>
</feature>
<feature type="transmembrane region" description="Helical" evidence="7">
    <location>
        <begin position="553"/>
        <end position="575"/>
    </location>
</feature>
<gene>
    <name evidence="10" type="primary">LOC115726296</name>
</gene>
<reference evidence="10" key="1">
    <citation type="submission" date="2025-08" db="UniProtKB">
        <authorList>
            <consortium name="RefSeq"/>
        </authorList>
    </citation>
    <scope>IDENTIFICATION</scope>
    <source>
        <tissue evidence="10">Leaf</tissue>
    </source>
</reference>
<dbReference type="InterPro" id="IPR031968">
    <property type="entry name" value="VASt"/>
</dbReference>
<evidence type="ECO:0000256" key="4">
    <source>
        <dbReference type="ARBA" id="ARBA00023136"/>
    </source>
</evidence>
<evidence type="ECO:0000259" key="8">
    <source>
        <dbReference type="PROSITE" id="PS51778"/>
    </source>
</evidence>
<feature type="domain" description="VASt" evidence="8">
    <location>
        <begin position="290"/>
        <end position="462"/>
    </location>
</feature>
<evidence type="ECO:0000256" key="3">
    <source>
        <dbReference type="ARBA" id="ARBA00022989"/>
    </source>
</evidence>
<dbReference type="FunFam" id="2.30.29.30:FF:000008">
    <property type="entry name" value="GRAM domain containing 1B"/>
    <property type="match status" value="1"/>
</dbReference>
<dbReference type="KEGG" id="rarg:115726296"/>
<keyword evidence="2 7" id="KW-0812">Transmembrane</keyword>
<dbReference type="GO" id="GO:0016020">
    <property type="term" value="C:membrane"/>
    <property type="evidence" value="ECO:0007669"/>
    <property type="project" value="UniProtKB-SubCell"/>
</dbReference>
<proteinExistence type="predicted"/>
<evidence type="ECO:0000256" key="6">
    <source>
        <dbReference type="SAM" id="MobiDB-lite"/>
    </source>
</evidence>
<keyword evidence="4 7" id="KW-0472">Membrane</keyword>
<dbReference type="Proteomes" id="UP000827889">
    <property type="component" value="Chromosome 3"/>
</dbReference>
<dbReference type="RefSeq" id="XP_030511962.1">
    <property type="nucleotide sequence ID" value="XM_030656102.2"/>
</dbReference>
<organism evidence="9 10">
    <name type="scientific">Rhodamnia argentea</name>
    <dbReference type="NCBI Taxonomy" id="178133"/>
    <lineage>
        <taxon>Eukaryota</taxon>
        <taxon>Viridiplantae</taxon>
        <taxon>Streptophyta</taxon>
        <taxon>Embryophyta</taxon>
        <taxon>Tracheophyta</taxon>
        <taxon>Spermatophyta</taxon>
        <taxon>Magnoliopsida</taxon>
        <taxon>eudicotyledons</taxon>
        <taxon>Gunneridae</taxon>
        <taxon>Pentapetalae</taxon>
        <taxon>rosids</taxon>
        <taxon>malvids</taxon>
        <taxon>Myrtales</taxon>
        <taxon>Myrtaceae</taxon>
        <taxon>Myrtoideae</taxon>
        <taxon>Myrteae</taxon>
        <taxon>Australasian group</taxon>
        <taxon>Rhodamnia</taxon>
    </lineage>
</organism>